<evidence type="ECO:0008006" key="3">
    <source>
        <dbReference type="Google" id="ProtNLM"/>
    </source>
</evidence>
<reference evidence="1 2" key="1">
    <citation type="submission" date="2019-02" db="EMBL/GenBank/DDBJ databases">
        <title>Deep-cultivation of Planctomycetes and their phenomic and genomic characterization uncovers novel biology.</title>
        <authorList>
            <person name="Wiegand S."/>
            <person name="Jogler M."/>
            <person name="Boedeker C."/>
            <person name="Pinto D."/>
            <person name="Vollmers J."/>
            <person name="Rivas-Marin E."/>
            <person name="Kohn T."/>
            <person name="Peeters S.H."/>
            <person name="Heuer A."/>
            <person name="Rast P."/>
            <person name="Oberbeckmann S."/>
            <person name="Bunk B."/>
            <person name="Jeske O."/>
            <person name="Meyerdierks A."/>
            <person name="Storesund J.E."/>
            <person name="Kallscheuer N."/>
            <person name="Luecker S."/>
            <person name="Lage O.M."/>
            <person name="Pohl T."/>
            <person name="Merkel B.J."/>
            <person name="Hornburger P."/>
            <person name="Mueller R.-W."/>
            <person name="Bruemmer F."/>
            <person name="Labrenz M."/>
            <person name="Spormann A.M."/>
            <person name="Op den Camp H."/>
            <person name="Overmann J."/>
            <person name="Amann R."/>
            <person name="Jetten M.S.M."/>
            <person name="Mascher T."/>
            <person name="Medema M.H."/>
            <person name="Devos D.P."/>
            <person name="Kaster A.-K."/>
            <person name="Ovreas L."/>
            <person name="Rohde M."/>
            <person name="Galperin M.Y."/>
            <person name="Jogler C."/>
        </authorList>
    </citation>
    <scope>NUCLEOTIDE SEQUENCE [LARGE SCALE GENOMIC DNA]</scope>
    <source>
        <strain evidence="1 2">FF011L</strain>
    </source>
</reference>
<organism evidence="1 2">
    <name type="scientific">Roseimaritima multifibrata</name>
    <dbReference type="NCBI Taxonomy" id="1930274"/>
    <lineage>
        <taxon>Bacteria</taxon>
        <taxon>Pseudomonadati</taxon>
        <taxon>Planctomycetota</taxon>
        <taxon>Planctomycetia</taxon>
        <taxon>Pirellulales</taxon>
        <taxon>Pirellulaceae</taxon>
        <taxon>Roseimaritima</taxon>
    </lineage>
</organism>
<keyword evidence="2" id="KW-1185">Reference proteome</keyword>
<sequence length="845" mass="96625">MPQDRREPILPKPSEQMRANRPYLFSDSQRLSAPRLERSLLEYHLETLVNRKEEYLFEDFCRRIAEAELCPNLKPQAGPLGGGDSKTDSSTYPVSTTLLERCYWGTPAAPVTERWAFAFSCQKTWTSKVRSDCKKIAELDTKFSVVYFITSQFARDKTRARLEGELSKTHEFEVHILDREWLCTRVLTFNREHIAIETLRISVPVAPELKRGPKDTERQLELDEVLNKLREPLANYASDDGIASAYMQAGFLSRELELPRHETTGFFQRARSIAKKSQNTSLIVHCAYHHAWTDNWWFDDVSTAIEVYDEIERFLGSAPDAHAVEQFCNLLSMLWCSVGCGEFDRDELRLRERDAAARHRLNELVNDHPDEAVRLQAETMLAFGGLSPWQCDDSFDLDEILRKLTSCFERSQTIVSYPLTRFTDTVIGLSEYLIESPEFDAIFDLIQKLTSERDGEITEARLLIRKGEALQKAGRLREAASAYQQARYKAAKEEGLETSVKAADLASTVFISLGLPNASRQEALFGAYHACKWTGDCHQSSWYGYRTARMLAWTDLSQGRLASFIRWMQLATNCFCELYDADIELQQFAGVYQEIEKAFCNRLYTLNSDQVKRLVPYASQLQDMQLPMSRFTVLYLAGLENEMAEEFTRKFEEDVEWMRAFFAKWKSSVRKGFPETLLHQFGTKVQATGNVRNSVICLECEADFETIIYSDDLLGTLESLASLCVFDECEATDQLIRVEVFMDDQAVSPPQILFCESTEYTQVRVRVSPNFCNWIPDHIEEFRSHLVNVSIAVLCCAFGTNHDEIAGMMHDVSETDAFDRALDCVGSEGAVEAMIGRDCYLLQAT</sequence>
<accession>A0A517M9Q0</accession>
<protein>
    <recommendedName>
        <fullName evidence="3">Tetratricopeptide repeat protein</fullName>
    </recommendedName>
</protein>
<proteinExistence type="predicted"/>
<evidence type="ECO:0000313" key="1">
    <source>
        <dbReference type="EMBL" id="QDS91616.1"/>
    </source>
</evidence>
<dbReference type="Proteomes" id="UP000320672">
    <property type="component" value="Chromosome"/>
</dbReference>
<dbReference type="AlphaFoldDB" id="A0A517M9Q0"/>
<dbReference type="EMBL" id="CP036262">
    <property type="protein sequence ID" value="QDS91616.1"/>
    <property type="molecule type" value="Genomic_DNA"/>
</dbReference>
<name>A0A517M9Q0_9BACT</name>
<dbReference type="KEGG" id="rml:FF011L_03460"/>
<gene>
    <name evidence="1" type="ORF">FF011L_03460</name>
</gene>
<evidence type="ECO:0000313" key="2">
    <source>
        <dbReference type="Proteomes" id="UP000320672"/>
    </source>
</evidence>